<feature type="region of interest" description="Disordered" evidence="1">
    <location>
        <begin position="57"/>
        <end position="82"/>
    </location>
</feature>
<dbReference type="Proteomes" id="UP000828390">
    <property type="component" value="Unassembled WGS sequence"/>
</dbReference>
<feature type="compositionally biased region" description="Basic residues" evidence="1">
    <location>
        <begin position="59"/>
        <end position="82"/>
    </location>
</feature>
<name>A0A9D4EF45_DREPO</name>
<evidence type="ECO:0000313" key="3">
    <source>
        <dbReference type="Proteomes" id="UP000828390"/>
    </source>
</evidence>
<proteinExistence type="predicted"/>
<organism evidence="2 3">
    <name type="scientific">Dreissena polymorpha</name>
    <name type="common">Zebra mussel</name>
    <name type="synonym">Mytilus polymorpha</name>
    <dbReference type="NCBI Taxonomy" id="45954"/>
    <lineage>
        <taxon>Eukaryota</taxon>
        <taxon>Metazoa</taxon>
        <taxon>Spiralia</taxon>
        <taxon>Lophotrochozoa</taxon>
        <taxon>Mollusca</taxon>
        <taxon>Bivalvia</taxon>
        <taxon>Autobranchia</taxon>
        <taxon>Heteroconchia</taxon>
        <taxon>Euheterodonta</taxon>
        <taxon>Imparidentia</taxon>
        <taxon>Neoheterodontei</taxon>
        <taxon>Myida</taxon>
        <taxon>Dreissenoidea</taxon>
        <taxon>Dreissenidae</taxon>
        <taxon>Dreissena</taxon>
    </lineage>
</organism>
<accession>A0A9D4EF45</accession>
<sequence length="82" mass="9452">MKSPPAPEIAISTVGIEKTSQLTQPFQSCGSRQHQPTSPERTIKRNITYPCKHIPALYRHQHHPRRLAKSKRNSSLQKRKQK</sequence>
<comment type="caution">
    <text evidence="2">The sequence shown here is derived from an EMBL/GenBank/DDBJ whole genome shotgun (WGS) entry which is preliminary data.</text>
</comment>
<protein>
    <submittedName>
        <fullName evidence="2">Uncharacterized protein</fullName>
    </submittedName>
</protein>
<keyword evidence="3" id="KW-1185">Reference proteome</keyword>
<gene>
    <name evidence="2" type="ORF">DPMN_178391</name>
</gene>
<reference evidence="2" key="1">
    <citation type="journal article" date="2019" name="bioRxiv">
        <title>The Genome of the Zebra Mussel, Dreissena polymorpha: A Resource for Invasive Species Research.</title>
        <authorList>
            <person name="McCartney M.A."/>
            <person name="Auch B."/>
            <person name="Kono T."/>
            <person name="Mallez S."/>
            <person name="Zhang Y."/>
            <person name="Obille A."/>
            <person name="Becker A."/>
            <person name="Abrahante J.E."/>
            <person name="Garbe J."/>
            <person name="Badalamenti J.P."/>
            <person name="Herman A."/>
            <person name="Mangelson H."/>
            <person name="Liachko I."/>
            <person name="Sullivan S."/>
            <person name="Sone E.D."/>
            <person name="Koren S."/>
            <person name="Silverstein K.A.T."/>
            <person name="Beckman K.B."/>
            <person name="Gohl D.M."/>
        </authorList>
    </citation>
    <scope>NUCLEOTIDE SEQUENCE</scope>
    <source>
        <strain evidence="2">Duluth1</strain>
        <tissue evidence="2">Whole animal</tissue>
    </source>
</reference>
<evidence type="ECO:0000313" key="2">
    <source>
        <dbReference type="EMBL" id="KAH3776957.1"/>
    </source>
</evidence>
<dbReference type="EMBL" id="JAIWYP010000009">
    <property type="protein sequence ID" value="KAH3776957.1"/>
    <property type="molecule type" value="Genomic_DNA"/>
</dbReference>
<evidence type="ECO:0000256" key="1">
    <source>
        <dbReference type="SAM" id="MobiDB-lite"/>
    </source>
</evidence>
<reference evidence="2" key="2">
    <citation type="submission" date="2020-11" db="EMBL/GenBank/DDBJ databases">
        <authorList>
            <person name="McCartney M.A."/>
            <person name="Auch B."/>
            <person name="Kono T."/>
            <person name="Mallez S."/>
            <person name="Becker A."/>
            <person name="Gohl D.M."/>
            <person name="Silverstein K.A.T."/>
            <person name="Koren S."/>
            <person name="Bechman K.B."/>
            <person name="Herman A."/>
            <person name="Abrahante J.E."/>
            <person name="Garbe J."/>
        </authorList>
    </citation>
    <scope>NUCLEOTIDE SEQUENCE</scope>
    <source>
        <strain evidence="2">Duluth1</strain>
        <tissue evidence="2">Whole animal</tissue>
    </source>
</reference>
<dbReference type="AlphaFoldDB" id="A0A9D4EF45"/>